<feature type="domain" description="Aldehyde dehydrogenase" evidence="8">
    <location>
        <begin position="4"/>
        <end position="428"/>
    </location>
</feature>
<dbReference type="InterPro" id="IPR016160">
    <property type="entry name" value="Ald_DH_CS_CYS"/>
</dbReference>
<reference evidence="9" key="1">
    <citation type="submission" date="2023-05" db="EMBL/GenBank/DDBJ databases">
        <title>Comparative genomics of Bacillaceae isolates and their secondary metabolite potential.</title>
        <authorList>
            <person name="Song L."/>
            <person name="Nielsen L.J."/>
            <person name="Mohite O."/>
            <person name="Xu X."/>
            <person name="Weber T."/>
            <person name="Kovacs A.T."/>
        </authorList>
    </citation>
    <scope>NUCLEOTIDE SEQUENCE</scope>
    <source>
        <strain evidence="9">XLM17</strain>
    </source>
</reference>
<evidence type="ECO:0000256" key="7">
    <source>
        <dbReference type="RuleBase" id="RU003345"/>
    </source>
</evidence>
<dbReference type="Proteomes" id="UP001178288">
    <property type="component" value="Chromosome"/>
</dbReference>
<evidence type="ECO:0000256" key="2">
    <source>
        <dbReference type="ARBA" id="ARBA00023002"/>
    </source>
</evidence>
<dbReference type="Gene3D" id="3.40.309.10">
    <property type="entry name" value="Aldehyde Dehydrogenase, Chain A, domain 2"/>
    <property type="match status" value="1"/>
</dbReference>
<proteinExistence type="inferred from homology"/>
<evidence type="ECO:0000256" key="5">
    <source>
        <dbReference type="PIRSR" id="PIRSR036492-1"/>
    </source>
</evidence>
<dbReference type="InterPro" id="IPR012394">
    <property type="entry name" value="Aldehyde_DH_NAD(P)"/>
</dbReference>
<dbReference type="CDD" id="cd07136">
    <property type="entry name" value="ALDH_YwdH-P39616"/>
    <property type="match status" value="1"/>
</dbReference>
<dbReference type="RefSeq" id="WP_066087316.1">
    <property type="nucleotide sequence ID" value="NZ_CP126114.1"/>
</dbReference>
<dbReference type="InterPro" id="IPR029510">
    <property type="entry name" value="Ald_DH_CS_GLU"/>
</dbReference>
<evidence type="ECO:0000256" key="3">
    <source>
        <dbReference type="ARBA" id="ARBA00023027"/>
    </source>
</evidence>
<evidence type="ECO:0000313" key="10">
    <source>
        <dbReference type="Proteomes" id="UP001178288"/>
    </source>
</evidence>
<sequence length="456" mass="51069">MDNYDSIIAQQKAFFRTGMTKDVSYRLEALHKLRNAIKNHEQVLMDALRTDLNKSEFDAYTSEIGFVLEELRFTLKHLRSWVMPKKVKTPLTHIGSRSYIYSEPYGVALIIAPWNYPFQLAIAPLIGAIAAGNCGVIKPSELTPKTSEVLGKIIHDLYPEEYISVVQGGVETSQALLNEKFDYIFFTGSVPVGKVVMEAAAKNLTPVTLELGGKSPCIVHEDANIKLAAKRIAWGKFTNAGQTCIAPDYLYLHKSIKDQFLQQFKETTIELYGVQPLNNGDFTRIVSDRHFQRLCSFLDNGELYMGGSANQEKLTIEPTVLTNVTWEDPIMQDEIFGPILPVLEYDALSEVLEGIHRHPKPLALYIFTENNTIQQEVLNSVSFGGGCVNDTVYHFASPYLPFGGVGNSGIGAYHGKGNIDTFSHQKSVLKQTTLFDIPFRYPNVKNGLKKIKLFMK</sequence>
<evidence type="ECO:0000256" key="1">
    <source>
        <dbReference type="ARBA" id="ARBA00009986"/>
    </source>
</evidence>
<organism evidence="9 10">
    <name type="scientific">Neobacillus novalis</name>
    <dbReference type="NCBI Taxonomy" id="220687"/>
    <lineage>
        <taxon>Bacteria</taxon>
        <taxon>Bacillati</taxon>
        <taxon>Bacillota</taxon>
        <taxon>Bacilli</taxon>
        <taxon>Bacillales</taxon>
        <taxon>Bacillaceae</taxon>
        <taxon>Neobacillus</taxon>
    </lineage>
</organism>
<evidence type="ECO:0000256" key="6">
    <source>
        <dbReference type="PROSITE-ProRule" id="PRU10007"/>
    </source>
</evidence>
<dbReference type="GO" id="GO:0004029">
    <property type="term" value="F:aldehyde dehydrogenase (NAD+) activity"/>
    <property type="evidence" value="ECO:0007669"/>
    <property type="project" value="TreeGrafter"/>
</dbReference>
<keyword evidence="2 4" id="KW-0560">Oxidoreductase</keyword>
<dbReference type="Gene3D" id="3.40.605.10">
    <property type="entry name" value="Aldehyde Dehydrogenase, Chain A, domain 1"/>
    <property type="match status" value="1"/>
</dbReference>
<accession>A0AA95MRA3</accession>
<dbReference type="EMBL" id="CP126114">
    <property type="protein sequence ID" value="WHY88819.1"/>
    <property type="molecule type" value="Genomic_DNA"/>
</dbReference>
<keyword evidence="3" id="KW-0520">NAD</keyword>
<dbReference type="PANTHER" id="PTHR43570:SF16">
    <property type="entry name" value="ALDEHYDE DEHYDROGENASE TYPE III, ISOFORM Q"/>
    <property type="match status" value="1"/>
</dbReference>
<dbReference type="PROSITE" id="PS00687">
    <property type="entry name" value="ALDEHYDE_DEHYDR_GLU"/>
    <property type="match status" value="1"/>
</dbReference>
<evidence type="ECO:0000256" key="4">
    <source>
        <dbReference type="PIRNR" id="PIRNR036492"/>
    </source>
</evidence>
<dbReference type="InterPro" id="IPR016161">
    <property type="entry name" value="Ald_DH/histidinol_DH"/>
</dbReference>
<protein>
    <recommendedName>
        <fullName evidence="4">Aldehyde dehydrogenase</fullName>
    </recommendedName>
</protein>
<dbReference type="FunFam" id="3.40.309.10:FF:000003">
    <property type="entry name" value="Aldehyde dehydrogenase"/>
    <property type="match status" value="1"/>
</dbReference>
<gene>
    <name evidence="9" type="ORF">QNH39_13695</name>
</gene>
<keyword evidence="10" id="KW-1185">Reference proteome</keyword>
<dbReference type="PROSITE" id="PS00070">
    <property type="entry name" value="ALDEHYDE_DEHYDR_CYS"/>
    <property type="match status" value="1"/>
</dbReference>
<name>A0AA95MRA3_9BACI</name>
<evidence type="ECO:0000313" key="9">
    <source>
        <dbReference type="EMBL" id="WHY88819.1"/>
    </source>
</evidence>
<dbReference type="Pfam" id="PF00171">
    <property type="entry name" value="Aldedh"/>
    <property type="match status" value="1"/>
</dbReference>
<dbReference type="InterPro" id="IPR016162">
    <property type="entry name" value="Ald_DH_N"/>
</dbReference>
<feature type="active site" evidence="5 6">
    <location>
        <position position="210"/>
    </location>
</feature>
<dbReference type="PANTHER" id="PTHR43570">
    <property type="entry name" value="ALDEHYDE DEHYDROGENASE"/>
    <property type="match status" value="1"/>
</dbReference>
<comment type="similarity">
    <text evidence="1 4 7">Belongs to the aldehyde dehydrogenase family.</text>
</comment>
<dbReference type="PIRSF" id="PIRSF036492">
    <property type="entry name" value="ALDH"/>
    <property type="match status" value="1"/>
</dbReference>
<evidence type="ECO:0000259" key="8">
    <source>
        <dbReference type="Pfam" id="PF00171"/>
    </source>
</evidence>
<dbReference type="InterPro" id="IPR015590">
    <property type="entry name" value="Aldehyde_DH_dom"/>
</dbReference>
<dbReference type="GO" id="GO:0005737">
    <property type="term" value="C:cytoplasm"/>
    <property type="evidence" value="ECO:0007669"/>
    <property type="project" value="TreeGrafter"/>
</dbReference>
<dbReference type="FunFam" id="3.40.605.10:FF:000004">
    <property type="entry name" value="Aldehyde dehydrogenase"/>
    <property type="match status" value="1"/>
</dbReference>
<dbReference type="GO" id="GO:0006081">
    <property type="term" value="P:aldehyde metabolic process"/>
    <property type="evidence" value="ECO:0007669"/>
    <property type="project" value="InterPro"/>
</dbReference>
<dbReference type="SUPFAM" id="SSF53720">
    <property type="entry name" value="ALDH-like"/>
    <property type="match status" value="1"/>
</dbReference>
<feature type="active site" evidence="5">
    <location>
        <position position="244"/>
    </location>
</feature>
<dbReference type="AlphaFoldDB" id="A0AA95MRA3"/>
<dbReference type="KEGG" id="nnv:QNH39_13695"/>
<dbReference type="InterPro" id="IPR016163">
    <property type="entry name" value="Ald_DH_C"/>
</dbReference>